<gene>
    <name evidence="6" type="ORF">GCM10010831_04930</name>
</gene>
<accession>A0A916ZNL6</accession>
<evidence type="ECO:0000313" key="6">
    <source>
        <dbReference type="EMBL" id="GGE06430.1"/>
    </source>
</evidence>
<feature type="transmembrane region" description="Helical" evidence="5">
    <location>
        <begin position="89"/>
        <end position="110"/>
    </location>
</feature>
<evidence type="ECO:0000256" key="1">
    <source>
        <dbReference type="ARBA" id="ARBA00004141"/>
    </source>
</evidence>
<keyword evidence="2 5" id="KW-0812">Transmembrane</keyword>
<reference evidence="6 7" key="1">
    <citation type="journal article" date="2014" name="Int. J. Syst. Evol. Microbiol.">
        <title>Complete genome sequence of Corynebacterium casei LMG S-19264T (=DSM 44701T), isolated from a smear-ripened cheese.</title>
        <authorList>
            <consortium name="US DOE Joint Genome Institute (JGI-PGF)"/>
            <person name="Walter F."/>
            <person name="Albersmeier A."/>
            <person name="Kalinowski J."/>
            <person name="Ruckert C."/>
        </authorList>
    </citation>
    <scope>NUCLEOTIDE SEQUENCE [LARGE SCALE GENOMIC DNA]</scope>
    <source>
        <strain evidence="6 7">CGMCC 1.12925</strain>
    </source>
</reference>
<dbReference type="Pfam" id="PF13564">
    <property type="entry name" value="DoxX_2"/>
    <property type="match status" value="1"/>
</dbReference>
<evidence type="ECO:0000256" key="3">
    <source>
        <dbReference type="ARBA" id="ARBA00022989"/>
    </source>
</evidence>
<protein>
    <recommendedName>
        <fullName evidence="8">DoxX-like family protein</fullName>
    </recommendedName>
</protein>
<evidence type="ECO:0000313" key="7">
    <source>
        <dbReference type="Proteomes" id="UP000599688"/>
    </source>
</evidence>
<evidence type="ECO:0000256" key="5">
    <source>
        <dbReference type="SAM" id="Phobius"/>
    </source>
</evidence>
<name>A0A916ZNL6_9FLAO</name>
<dbReference type="EMBL" id="BMGL01000002">
    <property type="protein sequence ID" value="GGE06430.1"/>
    <property type="molecule type" value="Genomic_DNA"/>
</dbReference>
<evidence type="ECO:0008006" key="8">
    <source>
        <dbReference type="Google" id="ProtNLM"/>
    </source>
</evidence>
<dbReference type="InterPro" id="IPR032808">
    <property type="entry name" value="DoxX"/>
</dbReference>
<dbReference type="Proteomes" id="UP000599688">
    <property type="component" value="Unassembled WGS sequence"/>
</dbReference>
<dbReference type="RefSeq" id="WP_188405176.1">
    <property type="nucleotide sequence ID" value="NZ_BMGL01000002.1"/>
</dbReference>
<keyword evidence="3 5" id="KW-1133">Transmembrane helix</keyword>
<comment type="caution">
    <text evidence="6">The sequence shown here is derived from an EMBL/GenBank/DDBJ whole genome shotgun (WGS) entry which is preliminary data.</text>
</comment>
<evidence type="ECO:0000256" key="4">
    <source>
        <dbReference type="ARBA" id="ARBA00023136"/>
    </source>
</evidence>
<dbReference type="GO" id="GO:0016020">
    <property type="term" value="C:membrane"/>
    <property type="evidence" value="ECO:0007669"/>
    <property type="project" value="UniProtKB-SubCell"/>
</dbReference>
<dbReference type="AlphaFoldDB" id="A0A916ZNL6"/>
<keyword evidence="7" id="KW-1185">Reference proteome</keyword>
<sequence>MTLSALVLFSAISFLLYGYRSLTTETMKNEFKRYGLTQFRILTGSLEIIGGMGLLLGLLYLPLLIISAAGLSLLMLLGFGTRIYIKDPFWQSLPSFIFLLVNTYILFLSIQKL</sequence>
<evidence type="ECO:0000256" key="2">
    <source>
        <dbReference type="ARBA" id="ARBA00022692"/>
    </source>
</evidence>
<organism evidence="6 7">
    <name type="scientific">Psychroflexus salis</name>
    <dbReference type="NCBI Taxonomy" id="1526574"/>
    <lineage>
        <taxon>Bacteria</taxon>
        <taxon>Pseudomonadati</taxon>
        <taxon>Bacteroidota</taxon>
        <taxon>Flavobacteriia</taxon>
        <taxon>Flavobacteriales</taxon>
        <taxon>Flavobacteriaceae</taxon>
        <taxon>Psychroflexus</taxon>
    </lineage>
</organism>
<feature type="transmembrane region" description="Helical" evidence="5">
    <location>
        <begin position="48"/>
        <end position="77"/>
    </location>
</feature>
<keyword evidence="4 5" id="KW-0472">Membrane</keyword>
<proteinExistence type="predicted"/>
<comment type="subcellular location">
    <subcellularLocation>
        <location evidence="1">Membrane</location>
        <topology evidence="1">Multi-pass membrane protein</topology>
    </subcellularLocation>
</comment>